<dbReference type="Pfam" id="PF00460">
    <property type="entry name" value="Flg_bb_rod"/>
    <property type="match status" value="1"/>
</dbReference>
<evidence type="ECO:0000313" key="10">
    <source>
        <dbReference type="Proteomes" id="UP000544872"/>
    </source>
</evidence>
<reference evidence="9 10" key="1">
    <citation type="submission" date="2020-08" db="EMBL/GenBank/DDBJ databases">
        <title>Genomic Encyclopedia of Type Strains, Phase IV (KMG-IV): sequencing the most valuable type-strain genomes for metagenomic binning, comparative biology and taxonomic classification.</title>
        <authorList>
            <person name="Goeker M."/>
        </authorList>
    </citation>
    <scope>NUCLEOTIDE SEQUENCE [LARGE SCALE GENOMIC DNA]</scope>
    <source>
        <strain evidence="9 10">DSM 11590</strain>
    </source>
</reference>
<accession>A0A7W9ZEQ0</accession>
<evidence type="ECO:0000259" key="6">
    <source>
        <dbReference type="Pfam" id="PF00460"/>
    </source>
</evidence>
<dbReference type="GO" id="GO:0009424">
    <property type="term" value="C:bacterial-type flagellum hook"/>
    <property type="evidence" value="ECO:0007669"/>
    <property type="project" value="TreeGrafter"/>
</dbReference>
<keyword evidence="9" id="KW-0282">Flagellum</keyword>
<dbReference type="InterPro" id="IPR010930">
    <property type="entry name" value="Flg_bb/hook_C_dom"/>
</dbReference>
<keyword evidence="5" id="KW-0732">Signal</keyword>
<dbReference type="GO" id="GO:0071978">
    <property type="term" value="P:bacterial-type flagellum-dependent swarming motility"/>
    <property type="evidence" value="ECO:0007669"/>
    <property type="project" value="TreeGrafter"/>
</dbReference>
<dbReference type="Pfam" id="PF22692">
    <property type="entry name" value="LlgE_F_G_D1"/>
    <property type="match status" value="1"/>
</dbReference>
<evidence type="ECO:0000256" key="2">
    <source>
        <dbReference type="ARBA" id="ARBA00009677"/>
    </source>
</evidence>
<dbReference type="GO" id="GO:0005829">
    <property type="term" value="C:cytosol"/>
    <property type="evidence" value="ECO:0007669"/>
    <property type="project" value="TreeGrafter"/>
</dbReference>
<dbReference type="InterPro" id="IPR001444">
    <property type="entry name" value="Flag_bb_rod_N"/>
</dbReference>
<dbReference type="GO" id="GO:0009425">
    <property type="term" value="C:bacterial-type flagellum basal body"/>
    <property type="evidence" value="ECO:0007669"/>
    <property type="project" value="UniProtKB-SubCell"/>
</dbReference>
<dbReference type="SUPFAM" id="SSF117143">
    <property type="entry name" value="Flagellar hook protein flgE"/>
    <property type="match status" value="2"/>
</dbReference>
<keyword evidence="9" id="KW-0966">Cell projection</keyword>
<dbReference type="RefSeq" id="WP_184259764.1">
    <property type="nucleotide sequence ID" value="NZ_JACIIX010000001.1"/>
</dbReference>
<dbReference type="Pfam" id="PF06429">
    <property type="entry name" value="Flg_bbr_C"/>
    <property type="match status" value="1"/>
</dbReference>
<evidence type="ECO:0000259" key="7">
    <source>
        <dbReference type="Pfam" id="PF06429"/>
    </source>
</evidence>
<feature type="signal peptide" evidence="5">
    <location>
        <begin position="1"/>
        <end position="20"/>
    </location>
</feature>
<sequence>MSLYGALFAGVSGLAAQSSAMGAISDNVTNVNTIGYKGSKVNFQTLVTKQVSTTAYSAGGVQSRPRAGVDVQGLLQATTSSTDVGISGSGFFIVSEQATSPVGYAYSRAGSFKVDKDGYLQNVGGSYLQGWPLDNWDGTATASIVNKDGSVYMKSYKNAAGETYYMNDNAVDSVNLQPLNLTNIGGTARATSTLGVAANLPSGALVGATEKTNALIYDSLGNAHNLNYTWSKRASNSWDYEVMPPAGSTYVALDDQTSARQTSFAAGRLDFNSVPKAGTNMTLKLGGQDYTFNFVNTDDSNNNYLQNGGTNASTVGTTGAAGDTVVIGGVTFTLVSGAASNTTEIDITGVTAATDLASRVAQAAESYFDTRLGAGNWVKANGAVIQSSLPLTAVTGTTFGAPATDATINDNATNFPGDRVFNINVTAKSLSQVLDQLGAQVNTAFAFESINGGYGLPPSPPSNLGGRVAGENAIWFRQFSSNSSQGIEVNASGLTDVNGAKSVQQNVTYTVPPLSSNVAWNRTSVTGNNALKFNGDGTIDKIHGYDETSANDPRLRVRIGWSNGALNMDGSTVTSGGSPAISLFLGNYNSSAGGMQQKAGDYQLTSLTQNGNKFGNFAGVTIGEDGIVIARFDNGVTTPIFMIPVATFVNPNGMSSSTGNVFNQTSLSGLPTVREAGSGGSGKIAGGSLESSTVDLGEEFTNMITTQRAYSAAAKIITTSDQMLEELVNIKR</sequence>
<dbReference type="EMBL" id="JACIIX010000001">
    <property type="protein sequence ID" value="MBB6208644.1"/>
    <property type="molecule type" value="Genomic_DNA"/>
</dbReference>
<keyword evidence="10" id="KW-1185">Reference proteome</keyword>
<feature type="domain" description="Flagellar hook protein FlgE/F/G-like D1" evidence="8">
    <location>
        <begin position="86"/>
        <end position="152"/>
    </location>
</feature>
<gene>
    <name evidence="9" type="ORF">FHS48_000025</name>
</gene>
<comment type="subcellular location">
    <subcellularLocation>
        <location evidence="1 4">Bacterial flagellum basal body</location>
    </subcellularLocation>
</comment>
<evidence type="ECO:0000256" key="4">
    <source>
        <dbReference type="RuleBase" id="RU362116"/>
    </source>
</evidence>
<keyword evidence="3 4" id="KW-0975">Bacterial flagellum</keyword>
<dbReference type="PANTHER" id="PTHR30435">
    <property type="entry name" value="FLAGELLAR PROTEIN"/>
    <property type="match status" value="1"/>
</dbReference>
<organism evidence="9 10">
    <name type="scientific">Novispirillum itersonii</name>
    <name type="common">Aquaspirillum itersonii</name>
    <dbReference type="NCBI Taxonomy" id="189"/>
    <lineage>
        <taxon>Bacteria</taxon>
        <taxon>Pseudomonadati</taxon>
        <taxon>Pseudomonadota</taxon>
        <taxon>Alphaproteobacteria</taxon>
        <taxon>Rhodospirillales</taxon>
        <taxon>Novispirillaceae</taxon>
        <taxon>Novispirillum</taxon>
    </lineage>
</organism>
<feature type="chain" id="PRO_5031080137" description="Flagellar hook protein FlgE" evidence="5">
    <location>
        <begin position="21"/>
        <end position="732"/>
    </location>
</feature>
<evidence type="ECO:0000256" key="5">
    <source>
        <dbReference type="SAM" id="SignalP"/>
    </source>
</evidence>
<dbReference type="InterPro" id="IPR037058">
    <property type="entry name" value="Falgellar_hook_FlgE_sf"/>
</dbReference>
<evidence type="ECO:0000259" key="8">
    <source>
        <dbReference type="Pfam" id="PF22692"/>
    </source>
</evidence>
<feature type="domain" description="Flagellar basal body rod protein N-terminal" evidence="6">
    <location>
        <begin position="10"/>
        <end position="37"/>
    </location>
</feature>
<evidence type="ECO:0000313" key="9">
    <source>
        <dbReference type="EMBL" id="MBB6208644.1"/>
    </source>
</evidence>
<dbReference type="InterPro" id="IPR020013">
    <property type="entry name" value="Flagellar_FlgE/F/G"/>
</dbReference>
<comment type="similarity">
    <text evidence="2 4">Belongs to the flagella basal body rod proteins family.</text>
</comment>
<dbReference type="Proteomes" id="UP000544872">
    <property type="component" value="Unassembled WGS sequence"/>
</dbReference>
<keyword evidence="9" id="KW-0969">Cilium</keyword>
<comment type="caution">
    <text evidence="9">The sequence shown here is derived from an EMBL/GenBank/DDBJ whole genome shotgun (WGS) entry which is preliminary data.</text>
</comment>
<dbReference type="PANTHER" id="PTHR30435:SF1">
    <property type="entry name" value="FLAGELLAR HOOK PROTEIN FLGE"/>
    <property type="match status" value="1"/>
</dbReference>
<dbReference type="InterPro" id="IPR037925">
    <property type="entry name" value="FlgE/F/G-like"/>
</dbReference>
<dbReference type="Gene3D" id="2.60.98.20">
    <property type="entry name" value="Flagellar hook protein FlgE"/>
    <property type="match status" value="1"/>
</dbReference>
<name>A0A7W9ZEQ0_NOVIT</name>
<dbReference type="NCBIfam" id="TIGR03506">
    <property type="entry name" value="FlgEFG_subfam"/>
    <property type="match status" value="2"/>
</dbReference>
<feature type="domain" description="Flagellar basal-body/hook protein C-terminal" evidence="7">
    <location>
        <begin position="686"/>
        <end position="729"/>
    </location>
</feature>
<dbReference type="AlphaFoldDB" id="A0A7W9ZEQ0"/>
<comment type="function">
    <text evidence="4">A flexible structure which links the flagellar filament to the drive apparatus in the basal body.</text>
</comment>
<protein>
    <recommendedName>
        <fullName evidence="4">Flagellar hook protein FlgE</fullName>
    </recommendedName>
</protein>
<proteinExistence type="inferred from homology"/>
<evidence type="ECO:0000256" key="3">
    <source>
        <dbReference type="ARBA" id="ARBA00023143"/>
    </source>
</evidence>
<evidence type="ECO:0000256" key="1">
    <source>
        <dbReference type="ARBA" id="ARBA00004117"/>
    </source>
</evidence>
<dbReference type="InterPro" id="IPR053967">
    <property type="entry name" value="LlgE_F_G-like_D1"/>
</dbReference>